<sequence>MIKVTLKKDNLGLLQVDIDGVNFGVFDDIDRGNLSWFPKRTEQLSGDQIIAIGEALNEANNQMRCT</sequence>
<organism evidence="1 3">
    <name type="scientific">Vibrio anguillarum</name>
    <name type="common">Listonella anguillarum</name>
    <dbReference type="NCBI Taxonomy" id="55601"/>
    <lineage>
        <taxon>Bacteria</taxon>
        <taxon>Pseudomonadati</taxon>
        <taxon>Pseudomonadota</taxon>
        <taxon>Gammaproteobacteria</taxon>
        <taxon>Vibrionales</taxon>
        <taxon>Vibrionaceae</taxon>
        <taxon>Vibrio</taxon>
    </lineage>
</organism>
<dbReference type="Proteomes" id="UP000726136">
    <property type="component" value="Unassembled WGS sequence"/>
</dbReference>
<dbReference type="EMBL" id="RDPI01000019">
    <property type="protein sequence ID" value="MBF4374450.1"/>
    <property type="molecule type" value="Genomic_DNA"/>
</dbReference>
<name>A0A7U6FS43_VIBAN</name>
<evidence type="ECO:0000313" key="2">
    <source>
        <dbReference type="EMBL" id="MBF4374450.1"/>
    </source>
</evidence>
<reference evidence="2 4" key="2">
    <citation type="journal article" date="2021" name="PeerJ">
        <title>Analysis of 44 Vibrio anguillarum genomes reveals high genetic diversity.</title>
        <authorList>
            <person name="Hansen M.J."/>
            <person name="Dalsgaard I."/>
        </authorList>
    </citation>
    <scope>NUCLEOTIDE SEQUENCE [LARGE SCALE GENOMIC DNA]</scope>
    <source>
        <strain evidence="2 4">040915-1/1B</strain>
    </source>
</reference>
<dbReference type="RefSeq" id="WP_116285141.1">
    <property type="nucleotide sequence ID" value="NZ_CP034672.1"/>
</dbReference>
<gene>
    <name evidence="1" type="ORF">DYL72_15475</name>
    <name evidence="2" type="ORF">EAY46_15380</name>
</gene>
<reference evidence="1 3" key="1">
    <citation type="submission" date="2018-12" db="EMBL/GenBank/DDBJ databases">
        <title>Characterization and Draft Genome of Vibrio anguillarum J360 Marine Pathogen Isolated from an Outbreak in Lumpfish (Cyclopterus lumpus).</title>
        <authorList>
            <person name="Vasquez J.I."/>
            <person name="Cao T."/>
            <person name="Chakraborty S."/>
            <person name="Gnanagobal H."/>
            <person name="Wescot J."/>
            <person name="Boyce D."/>
            <person name="Santander J."/>
        </authorList>
    </citation>
    <scope>NUCLEOTIDE SEQUENCE [LARGE SCALE GENOMIC DNA]</scope>
    <source>
        <strain evidence="1 3">J360</strain>
    </source>
</reference>
<dbReference type="Proteomes" id="UP000256923">
    <property type="component" value="Chromosome 1"/>
</dbReference>
<evidence type="ECO:0000313" key="1">
    <source>
        <dbReference type="EMBL" id="AZS26308.1"/>
    </source>
</evidence>
<protein>
    <submittedName>
        <fullName evidence="1">Uncharacterized protein</fullName>
    </submittedName>
</protein>
<evidence type="ECO:0000313" key="3">
    <source>
        <dbReference type="Proteomes" id="UP000256923"/>
    </source>
</evidence>
<proteinExistence type="predicted"/>
<evidence type="ECO:0000313" key="4">
    <source>
        <dbReference type="Proteomes" id="UP000726136"/>
    </source>
</evidence>
<keyword evidence="4" id="KW-1185">Reference proteome</keyword>
<dbReference type="EMBL" id="CP034672">
    <property type="protein sequence ID" value="AZS26308.1"/>
    <property type="molecule type" value="Genomic_DNA"/>
</dbReference>
<accession>A0A7U6FS43</accession>
<dbReference type="AlphaFoldDB" id="A0A7U6FS43"/>